<name>A0ABT5S9P5_9FLAO</name>
<proteinExistence type="predicted"/>
<feature type="transmembrane region" description="Helical" evidence="1">
    <location>
        <begin position="178"/>
        <end position="197"/>
    </location>
</feature>
<keyword evidence="1" id="KW-0812">Transmembrane</keyword>
<organism evidence="3 4">
    <name type="scientific">Polaribacter ponticola</name>
    <dbReference type="NCBI Taxonomy" id="2978475"/>
    <lineage>
        <taxon>Bacteria</taxon>
        <taxon>Pseudomonadati</taxon>
        <taxon>Bacteroidota</taxon>
        <taxon>Flavobacteriia</taxon>
        <taxon>Flavobacteriales</taxon>
        <taxon>Flavobacteriaceae</taxon>
    </lineage>
</organism>
<dbReference type="PANTHER" id="PTHR34978">
    <property type="entry name" value="POSSIBLE SENSOR-TRANSDUCER PROTEIN BLAR"/>
    <property type="match status" value="1"/>
</dbReference>
<dbReference type="Gene3D" id="3.30.1150.10">
    <property type="match status" value="1"/>
</dbReference>
<dbReference type="RefSeq" id="WP_265725428.1">
    <property type="nucleotide sequence ID" value="NZ_JAOSLC020000003.1"/>
</dbReference>
<feature type="transmembrane region" description="Helical" evidence="1">
    <location>
        <begin position="6"/>
        <end position="22"/>
    </location>
</feature>
<protein>
    <submittedName>
        <fullName evidence="3">M56 family metallopeptidase</fullName>
    </submittedName>
</protein>
<sequence>MINYILQVILFQVLFLAIYDFFLSKETFFIKNRWYLLSTPVLSFLIPFIRIPSFQKAVPQEFIVYLPEIFLSPEKAIQQTFQESVLQSSFTIFTMLFWIGVSIFSLIFMMKLIKIINLIRKNETVKNSNFTLIFIPKVSKAFSFFRYIFLGKEIPKNQQEKVIEHELVHSKQNHSLDLIFFEFLKIVMWFNPMIYFYQRRITLVHEYISDAVVAKTEEKETYINNLLSNFFQVENISFINQFYKQSLIKKRIIMMTKNKSKKTNQLKYLLLIPVLASMLFYVACTQSENDVAETTFNEYQGKIKIENEVYFIKQNELGETIGFSSKGQKVDILSLLPESVVALNFEDGKLITEFNYESKKPKLNYDVKSEVRLETEEVSFMNIHKAPTFPGCETGDKKCFSKMVQKHFSRNFNADLPKTLGLSKGKKRVFIGFKIDKHGAIVDVKAKAPHEDIKNEVLTVMNSLPKMIPGELKDGEKVAVKYNIPFTILVE</sequence>
<evidence type="ECO:0000256" key="1">
    <source>
        <dbReference type="SAM" id="Phobius"/>
    </source>
</evidence>
<feature type="transmembrane region" description="Helical" evidence="1">
    <location>
        <begin position="90"/>
        <end position="109"/>
    </location>
</feature>
<feature type="transmembrane region" description="Helical" evidence="1">
    <location>
        <begin position="130"/>
        <end position="149"/>
    </location>
</feature>
<keyword evidence="1" id="KW-0472">Membrane</keyword>
<keyword evidence="4" id="KW-1185">Reference proteome</keyword>
<reference evidence="3" key="1">
    <citation type="submission" date="2023-02" db="EMBL/GenBank/DDBJ databases">
        <title>Polaribacter ponticola sp. nov., isolated from seawater.</title>
        <authorList>
            <person name="Baek J.H."/>
            <person name="Kim J.M."/>
            <person name="Choi D.G."/>
            <person name="Jeon C.O."/>
        </authorList>
    </citation>
    <scope>NUCLEOTIDE SEQUENCE</scope>
    <source>
        <strain evidence="3">MSW5</strain>
    </source>
</reference>
<comment type="caution">
    <text evidence="3">The sequence shown here is derived from an EMBL/GenBank/DDBJ whole genome shotgun (WGS) entry which is preliminary data.</text>
</comment>
<gene>
    <name evidence="3" type="ORF">N5A56_010585</name>
</gene>
<dbReference type="EMBL" id="JAOSLC020000003">
    <property type="protein sequence ID" value="MDD7914834.1"/>
    <property type="molecule type" value="Genomic_DNA"/>
</dbReference>
<evidence type="ECO:0000259" key="2">
    <source>
        <dbReference type="Pfam" id="PF05569"/>
    </source>
</evidence>
<feature type="domain" description="Peptidase M56" evidence="2">
    <location>
        <begin position="156"/>
        <end position="255"/>
    </location>
</feature>
<accession>A0ABT5S9P5</accession>
<feature type="transmembrane region" description="Helical" evidence="1">
    <location>
        <begin position="266"/>
        <end position="283"/>
    </location>
</feature>
<keyword evidence="1" id="KW-1133">Transmembrane helix</keyword>
<dbReference type="InterPro" id="IPR008756">
    <property type="entry name" value="Peptidase_M56"/>
</dbReference>
<dbReference type="Proteomes" id="UP001151478">
    <property type="component" value="Unassembled WGS sequence"/>
</dbReference>
<dbReference type="PANTHER" id="PTHR34978:SF3">
    <property type="entry name" value="SLR0241 PROTEIN"/>
    <property type="match status" value="1"/>
</dbReference>
<dbReference type="Pfam" id="PF05569">
    <property type="entry name" value="Peptidase_M56"/>
    <property type="match status" value="1"/>
</dbReference>
<dbReference type="CDD" id="cd07341">
    <property type="entry name" value="M56_BlaR1_MecR1_like"/>
    <property type="match status" value="1"/>
</dbReference>
<dbReference type="InterPro" id="IPR052173">
    <property type="entry name" value="Beta-lactam_resp_regulator"/>
</dbReference>
<evidence type="ECO:0000313" key="4">
    <source>
        <dbReference type="Proteomes" id="UP001151478"/>
    </source>
</evidence>
<feature type="transmembrane region" description="Helical" evidence="1">
    <location>
        <begin position="34"/>
        <end position="51"/>
    </location>
</feature>
<evidence type="ECO:0000313" key="3">
    <source>
        <dbReference type="EMBL" id="MDD7914834.1"/>
    </source>
</evidence>